<proteinExistence type="predicted"/>
<accession>A0ABP1DHR0</accession>
<keyword evidence="2" id="KW-0812">Transmembrane</keyword>
<organism evidence="3 4">
    <name type="scientific">Somion occarium</name>
    <dbReference type="NCBI Taxonomy" id="3059160"/>
    <lineage>
        <taxon>Eukaryota</taxon>
        <taxon>Fungi</taxon>
        <taxon>Dikarya</taxon>
        <taxon>Basidiomycota</taxon>
        <taxon>Agaricomycotina</taxon>
        <taxon>Agaricomycetes</taxon>
        <taxon>Polyporales</taxon>
        <taxon>Cerrenaceae</taxon>
        <taxon>Somion</taxon>
    </lineage>
</organism>
<keyword evidence="2" id="KW-0472">Membrane</keyword>
<dbReference type="EMBL" id="OZ037947">
    <property type="protein sequence ID" value="CAL1707390.1"/>
    <property type="molecule type" value="Genomic_DNA"/>
</dbReference>
<dbReference type="Proteomes" id="UP001497453">
    <property type="component" value="Chromosome 4"/>
</dbReference>
<evidence type="ECO:0000256" key="2">
    <source>
        <dbReference type="SAM" id="Phobius"/>
    </source>
</evidence>
<evidence type="ECO:0000256" key="1">
    <source>
        <dbReference type="SAM" id="MobiDB-lite"/>
    </source>
</evidence>
<gene>
    <name evidence="3" type="ORF">GFSPODELE1_LOCUS6343</name>
</gene>
<sequence length="409" mass="45098">MQFGKSEKSLSAQSALSPEAVDPETGGDTYLYGSTGFLHSNSPMPYPRLRCDFAFTSRWKPTFRDRSTYVKLVLVAAFVLLTWRVLKMFGPPGTGLEGMPAYGESLGCDDSRYFQGLTFFEGYLHPEQAQHSLDIRGAAVGTVHILQGDSDSVKYEMQYYTDSSSRRSQFAIKSPRRDDVVTGRDISRVELATPLDLHGTCMRYDMKVILPPQLKELHIRALSTTQIKMSPLAEVSLDKLVISLYGNDRRNMLLVSNTFRANLTDFELTSGWIVGSTQVLNKTVVTTQLGDAVTDLHVAPSPVVTNGSSVAELETTTGAGRTNILYNRKGSTRPIHSSHRSWHRAGDMYLDYTKAAFNGKVNIVAKSFSAPGIKHSKGAGWMFVGEEDIDTLIISSKGWVGLDLGKSQS</sequence>
<reference evidence="4" key="1">
    <citation type="submission" date="2024-04" db="EMBL/GenBank/DDBJ databases">
        <authorList>
            <person name="Shaw F."/>
            <person name="Minotto A."/>
        </authorList>
    </citation>
    <scope>NUCLEOTIDE SEQUENCE [LARGE SCALE GENOMIC DNA]</scope>
</reference>
<feature type="transmembrane region" description="Helical" evidence="2">
    <location>
        <begin position="68"/>
        <end position="86"/>
    </location>
</feature>
<evidence type="ECO:0000313" key="4">
    <source>
        <dbReference type="Proteomes" id="UP001497453"/>
    </source>
</evidence>
<protein>
    <submittedName>
        <fullName evidence="3">Uncharacterized protein</fullName>
    </submittedName>
</protein>
<feature type="region of interest" description="Disordered" evidence="1">
    <location>
        <begin position="1"/>
        <end position="22"/>
    </location>
</feature>
<evidence type="ECO:0000313" key="3">
    <source>
        <dbReference type="EMBL" id="CAL1707390.1"/>
    </source>
</evidence>
<name>A0ABP1DHR0_9APHY</name>
<keyword evidence="2" id="KW-1133">Transmembrane helix</keyword>
<keyword evidence="4" id="KW-1185">Reference proteome</keyword>